<keyword evidence="2 3" id="KW-0378">Hydrolase</keyword>
<accession>A0A7W4PMX6</accession>
<dbReference type="GO" id="GO:0016020">
    <property type="term" value="C:membrane"/>
    <property type="evidence" value="ECO:0007669"/>
    <property type="project" value="TreeGrafter"/>
</dbReference>
<dbReference type="AlphaFoldDB" id="A0A7W4PMX6"/>
<evidence type="ECO:0000256" key="4">
    <source>
        <dbReference type="PIRSR" id="PIRSR005539-1"/>
    </source>
</evidence>
<dbReference type="InterPro" id="IPR005945">
    <property type="entry name" value="Pro_imino_pep"/>
</dbReference>
<dbReference type="PANTHER" id="PTHR43798">
    <property type="entry name" value="MONOACYLGLYCEROL LIPASE"/>
    <property type="match status" value="1"/>
</dbReference>
<feature type="region of interest" description="Disordered" evidence="5">
    <location>
        <begin position="19"/>
        <end position="38"/>
    </location>
</feature>
<dbReference type="InterPro" id="IPR050266">
    <property type="entry name" value="AB_hydrolase_sf"/>
</dbReference>
<evidence type="ECO:0000256" key="2">
    <source>
        <dbReference type="ARBA" id="ARBA00022801"/>
    </source>
</evidence>
<dbReference type="GO" id="GO:0008233">
    <property type="term" value="F:peptidase activity"/>
    <property type="evidence" value="ECO:0007669"/>
    <property type="project" value="InterPro"/>
</dbReference>
<evidence type="ECO:0000313" key="7">
    <source>
        <dbReference type="EMBL" id="MBB2202089.1"/>
    </source>
</evidence>
<feature type="compositionally biased region" description="Basic and acidic residues" evidence="5">
    <location>
        <begin position="28"/>
        <end position="37"/>
    </location>
</feature>
<dbReference type="PRINTS" id="PR00793">
    <property type="entry name" value="PROAMNOPTASE"/>
</dbReference>
<keyword evidence="8" id="KW-1185">Reference proteome</keyword>
<protein>
    <submittedName>
        <fullName evidence="7">Alpha/beta fold hydrolase</fullName>
    </submittedName>
</protein>
<dbReference type="PIRSF" id="PIRSF005539">
    <property type="entry name" value="Pept_S33_TRI_F1"/>
    <property type="match status" value="1"/>
</dbReference>
<dbReference type="Proteomes" id="UP000578030">
    <property type="component" value="Unassembled WGS sequence"/>
</dbReference>
<feature type="domain" description="AB hydrolase-1" evidence="6">
    <location>
        <begin position="65"/>
        <end position="316"/>
    </location>
</feature>
<evidence type="ECO:0000256" key="1">
    <source>
        <dbReference type="ARBA" id="ARBA00010088"/>
    </source>
</evidence>
<dbReference type="Pfam" id="PF00561">
    <property type="entry name" value="Abhydrolase_1"/>
    <property type="match status" value="1"/>
</dbReference>
<feature type="active site" description="Nucleophile" evidence="4">
    <location>
        <position position="139"/>
    </location>
</feature>
<reference evidence="7 8" key="1">
    <citation type="submission" date="2020-04" db="EMBL/GenBank/DDBJ databases">
        <title>Description of novel Gluconacetobacter.</title>
        <authorList>
            <person name="Sombolestani A."/>
        </authorList>
    </citation>
    <scope>NUCLEOTIDE SEQUENCE [LARGE SCALE GENOMIC DNA]</scope>
    <source>
        <strain evidence="7 8">LMG 27802</strain>
    </source>
</reference>
<evidence type="ECO:0000313" key="8">
    <source>
        <dbReference type="Proteomes" id="UP000578030"/>
    </source>
</evidence>
<proteinExistence type="inferred from homology"/>
<sequence length="335" mass="35644">MLGAGAFWTAAAAGAPAWGDAPAPVLRPDPERPDREMMVPVPGGRVYVRVNGRLADGVSPGAPLPVVFVHGGPGGNHAAFLNALPLADDRPVILYDQLDSGLSDHPGDPRNWTVPRFVAELEAIRTALGIPRWHVCGHSWGGTVALEYAGRRPPALAGLVLGAPLVSTRIWLRDAAALRDALPADPRATLAACEGRMPPAAATCDRATDVFYAHYLRRRPPSALAERYRQAHGGLKSDLRLYETMWGRSEFSATGTLRTYDGTPLLARLDGRRVLFMVGQYDEVRVTTAERFVAAVPGAGLTVIADAGHATFSDAPAASLGALRDWLAGQDTMPA</sequence>
<name>A0A7W4PMX6_9PROT</name>
<organism evidence="7 8">
    <name type="scientific">Gluconacetobacter tumulisoli</name>
    <dbReference type="NCBI Taxonomy" id="1286189"/>
    <lineage>
        <taxon>Bacteria</taxon>
        <taxon>Pseudomonadati</taxon>
        <taxon>Pseudomonadota</taxon>
        <taxon>Alphaproteobacteria</taxon>
        <taxon>Acetobacterales</taxon>
        <taxon>Acetobacteraceae</taxon>
        <taxon>Gluconacetobacter</taxon>
    </lineage>
</organism>
<dbReference type="GO" id="GO:0006508">
    <property type="term" value="P:proteolysis"/>
    <property type="evidence" value="ECO:0007669"/>
    <property type="project" value="InterPro"/>
</dbReference>
<gene>
    <name evidence="7" type="ORF">HLH28_10995</name>
</gene>
<evidence type="ECO:0000259" key="6">
    <source>
        <dbReference type="Pfam" id="PF00561"/>
    </source>
</evidence>
<dbReference type="EMBL" id="JABEQM010000008">
    <property type="protein sequence ID" value="MBB2202089.1"/>
    <property type="molecule type" value="Genomic_DNA"/>
</dbReference>
<dbReference type="PANTHER" id="PTHR43798:SF27">
    <property type="entry name" value="HYDROLASE ALPHA_BETA HYDROLASE FOLD FAMILY"/>
    <property type="match status" value="1"/>
</dbReference>
<evidence type="ECO:0000256" key="5">
    <source>
        <dbReference type="SAM" id="MobiDB-lite"/>
    </source>
</evidence>
<feature type="active site" evidence="4">
    <location>
        <position position="282"/>
    </location>
</feature>
<comment type="similarity">
    <text evidence="1 3">Belongs to the peptidase S33 family.</text>
</comment>
<feature type="active site" description="Proton donor" evidence="4">
    <location>
        <position position="309"/>
    </location>
</feature>
<dbReference type="Gene3D" id="3.40.50.1820">
    <property type="entry name" value="alpha/beta hydrolase"/>
    <property type="match status" value="1"/>
</dbReference>
<dbReference type="SUPFAM" id="SSF53474">
    <property type="entry name" value="alpha/beta-Hydrolases"/>
    <property type="match status" value="1"/>
</dbReference>
<comment type="caution">
    <text evidence="7">The sequence shown here is derived from an EMBL/GenBank/DDBJ whole genome shotgun (WGS) entry which is preliminary data.</text>
</comment>
<dbReference type="InterPro" id="IPR000073">
    <property type="entry name" value="AB_hydrolase_1"/>
</dbReference>
<evidence type="ECO:0000256" key="3">
    <source>
        <dbReference type="PIRNR" id="PIRNR005539"/>
    </source>
</evidence>
<dbReference type="InterPro" id="IPR029058">
    <property type="entry name" value="AB_hydrolase_fold"/>
</dbReference>
<dbReference type="InterPro" id="IPR002410">
    <property type="entry name" value="Peptidase_S33"/>
</dbReference>